<gene>
    <name evidence="1" type="ORF">I6N95_03590</name>
</gene>
<evidence type="ECO:0000313" key="1">
    <source>
        <dbReference type="EMBL" id="MBP1040090.1"/>
    </source>
</evidence>
<reference evidence="1" key="1">
    <citation type="submission" date="2020-12" db="EMBL/GenBank/DDBJ databases">
        <title>Vagococcus allomyrinae sp. nov. and Enterococcus lavae sp. nov., isolated from the larvae of Allomyrina dichotoma.</title>
        <authorList>
            <person name="Lee S.D."/>
        </authorList>
    </citation>
    <scope>NUCLEOTIDE SEQUENCE</scope>
    <source>
        <strain evidence="1">BWB3-3</strain>
    </source>
</reference>
<accession>A0A940P8K9</accession>
<sequence length="67" mass="7647">MIIWEGTDVVCCYNVAGESKLKRLRFVHLAKNVESEKVLAFADLLLEVLPTSYSKDSAQILTRTRYL</sequence>
<keyword evidence="2" id="KW-1185">Reference proteome</keyword>
<comment type="caution">
    <text evidence="1">The sequence shown here is derived from an EMBL/GenBank/DDBJ whole genome shotgun (WGS) entry which is preliminary data.</text>
</comment>
<proteinExistence type="predicted"/>
<dbReference type="RefSeq" id="WP_209524985.1">
    <property type="nucleotide sequence ID" value="NZ_JAEEGA010000002.1"/>
</dbReference>
<organism evidence="1 2">
    <name type="scientific">Vagococcus allomyrinae</name>
    <dbReference type="NCBI Taxonomy" id="2794353"/>
    <lineage>
        <taxon>Bacteria</taxon>
        <taxon>Bacillati</taxon>
        <taxon>Bacillota</taxon>
        <taxon>Bacilli</taxon>
        <taxon>Lactobacillales</taxon>
        <taxon>Enterococcaceae</taxon>
        <taxon>Vagococcus</taxon>
    </lineage>
</organism>
<dbReference type="Proteomes" id="UP000674938">
    <property type="component" value="Unassembled WGS sequence"/>
</dbReference>
<name>A0A940P8K9_9ENTE</name>
<protein>
    <submittedName>
        <fullName evidence="1">Uncharacterized protein</fullName>
    </submittedName>
</protein>
<dbReference type="AlphaFoldDB" id="A0A940P8K9"/>
<evidence type="ECO:0000313" key="2">
    <source>
        <dbReference type="Proteomes" id="UP000674938"/>
    </source>
</evidence>
<dbReference type="EMBL" id="JAEEGA010000002">
    <property type="protein sequence ID" value="MBP1040090.1"/>
    <property type="molecule type" value="Genomic_DNA"/>
</dbReference>